<dbReference type="InterPro" id="IPR021279">
    <property type="entry name" value="DUF2721"/>
</dbReference>
<dbReference type="Pfam" id="PF11026">
    <property type="entry name" value="DUF2721"/>
    <property type="match status" value="1"/>
</dbReference>
<dbReference type="EMBL" id="CP065592">
    <property type="protein sequence ID" value="QPQ54900.1"/>
    <property type="molecule type" value="Genomic_DNA"/>
</dbReference>
<feature type="transmembrane region" description="Helical" evidence="1">
    <location>
        <begin position="111"/>
        <end position="137"/>
    </location>
</feature>
<gene>
    <name evidence="2" type="ORF">IC614_11370</name>
</gene>
<sequence length="161" mass="17371">MEAVSAVTDANVSLIAHIIQLAVAPVFLLAGIGSVLNVLAHRLARVVDHARRIEARVPEETGAMRAADIKALAVLDRRMAYTHWAIGLCTTAALLICLVVVVLFVADLVAINFAIPVSVLFILAMISLTMGLLLFLAEVTVATRHVRVSEQFVLKGRPRNE</sequence>
<reference evidence="2 3" key="1">
    <citation type="submission" date="2020-11" db="EMBL/GenBank/DDBJ databases">
        <title>Genome seq and assembly of Sphingosinicella sp.</title>
        <authorList>
            <person name="Chhetri G."/>
        </authorList>
    </citation>
    <scope>NUCLEOTIDE SEQUENCE [LARGE SCALE GENOMIC DNA]</scope>
    <source>
        <strain evidence="2 3">UDD2</strain>
    </source>
</reference>
<dbReference type="Proteomes" id="UP000594873">
    <property type="component" value="Chromosome"/>
</dbReference>
<proteinExistence type="predicted"/>
<keyword evidence="3" id="KW-1185">Reference proteome</keyword>
<dbReference type="RefSeq" id="WP_200971576.1">
    <property type="nucleotide sequence ID" value="NZ_CP065592.1"/>
</dbReference>
<keyword evidence="1" id="KW-0812">Transmembrane</keyword>
<protein>
    <submittedName>
        <fullName evidence="2">DUF2721 domain-containing protein</fullName>
    </submittedName>
</protein>
<accession>A0A7T2GJA9</accession>
<organism evidence="2 3">
    <name type="scientific">Allosphingosinicella flava</name>
    <dbReference type="NCBI Taxonomy" id="2771430"/>
    <lineage>
        <taxon>Bacteria</taxon>
        <taxon>Pseudomonadati</taxon>
        <taxon>Pseudomonadota</taxon>
        <taxon>Alphaproteobacteria</taxon>
        <taxon>Sphingomonadales</taxon>
        <taxon>Sphingomonadaceae</taxon>
        <taxon>Allosphingosinicella</taxon>
    </lineage>
</organism>
<evidence type="ECO:0000313" key="2">
    <source>
        <dbReference type="EMBL" id="QPQ54900.1"/>
    </source>
</evidence>
<keyword evidence="1" id="KW-0472">Membrane</keyword>
<name>A0A7T2GJA9_9SPHN</name>
<evidence type="ECO:0000256" key="1">
    <source>
        <dbReference type="SAM" id="Phobius"/>
    </source>
</evidence>
<evidence type="ECO:0000313" key="3">
    <source>
        <dbReference type="Proteomes" id="UP000594873"/>
    </source>
</evidence>
<feature type="transmembrane region" description="Helical" evidence="1">
    <location>
        <begin position="14"/>
        <end position="39"/>
    </location>
</feature>
<keyword evidence="1" id="KW-1133">Transmembrane helix</keyword>
<dbReference type="AlphaFoldDB" id="A0A7T2GJA9"/>
<dbReference type="KEGG" id="sflv:IC614_11370"/>
<feature type="transmembrane region" description="Helical" evidence="1">
    <location>
        <begin position="84"/>
        <end position="105"/>
    </location>
</feature>